<sequence length="95" mass="11152">MMRLALQLFVFVGIVFNKNQALEMNAWVNFDNKYEYNYLSSNASREEARRTCSDIGAIMLELRNVEQLNLYEKTFLLMYDHPENFSALCAGRKNN</sequence>
<reference evidence="3" key="1">
    <citation type="submission" date="2022-11" db="UniProtKB">
        <authorList>
            <consortium name="WormBaseParasite"/>
        </authorList>
    </citation>
    <scope>IDENTIFICATION</scope>
</reference>
<keyword evidence="2" id="KW-1185">Reference proteome</keyword>
<dbReference type="AlphaFoldDB" id="A0A915IX91"/>
<evidence type="ECO:0000313" key="2">
    <source>
        <dbReference type="Proteomes" id="UP000887565"/>
    </source>
</evidence>
<dbReference type="Proteomes" id="UP000887565">
    <property type="component" value="Unplaced"/>
</dbReference>
<accession>A0A915IX91</accession>
<organism evidence="2 3">
    <name type="scientific">Romanomermis culicivorax</name>
    <name type="common">Nematode worm</name>
    <dbReference type="NCBI Taxonomy" id="13658"/>
    <lineage>
        <taxon>Eukaryota</taxon>
        <taxon>Metazoa</taxon>
        <taxon>Ecdysozoa</taxon>
        <taxon>Nematoda</taxon>
        <taxon>Enoplea</taxon>
        <taxon>Dorylaimia</taxon>
        <taxon>Mermithida</taxon>
        <taxon>Mermithoidea</taxon>
        <taxon>Mermithidae</taxon>
        <taxon>Romanomermis</taxon>
    </lineage>
</organism>
<proteinExistence type="predicted"/>
<evidence type="ECO:0000313" key="3">
    <source>
        <dbReference type="WBParaSite" id="nRc.2.0.1.t18443-RA"/>
    </source>
</evidence>
<feature type="chain" id="PRO_5037310768" evidence="1">
    <location>
        <begin position="22"/>
        <end position="95"/>
    </location>
</feature>
<feature type="signal peptide" evidence="1">
    <location>
        <begin position="1"/>
        <end position="21"/>
    </location>
</feature>
<keyword evidence="1" id="KW-0732">Signal</keyword>
<protein>
    <submittedName>
        <fullName evidence="3">C-type lectin domain-containing protein</fullName>
    </submittedName>
</protein>
<name>A0A915IX91_ROMCU</name>
<dbReference type="WBParaSite" id="nRc.2.0.1.t18443-RA">
    <property type="protein sequence ID" value="nRc.2.0.1.t18443-RA"/>
    <property type="gene ID" value="nRc.2.0.1.g18443"/>
</dbReference>
<evidence type="ECO:0000256" key="1">
    <source>
        <dbReference type="SAM" id="SignalP"/>
    </source>
</evidence>